<dbReference type="EMBL" id="SMOL01000120">
    <property type="protein sequence ID" value="KAB2632939.1"/>
    <property type="molecule type" value="Genomic_DNA"/>
</dbReference>
<keyword evidence="2" id="KW-1185">Reference proteome</keyword>
<reference evidence="1 2" key="3">
    <citation type="submission" date="2019-11" db="EMBL/GenBank/DDBJ databases">
        <title>A de novo genome assembly of a pear dwarfing rootstock.</title>
        <authorList>
            <person name="Wang F."/>
            <person name="Wang J."/>
            <person name="Li S."/>
            <person name="Zhang Y."/>
            <person name="Fang M."/>
            <person name="Ma L."/>
            <person name="Zhao Y."/>
            <person name="Jiang S."/>
        </authorList>
    </citation>
    <scope>NUCLEOTIDE SEQUENCE [LARGE SCALE GENOMIC DNA]</scope>
    <source>
        <strain evidence="1">S2</strain>
        <tissue evidence="1">Leaf</tissue>
    </source>
</reference>
<protein>
    <submittedName>
        <fullName evidence="1">CSC1-like protein</fullName>
    </submittedName>
</protein>
<accession>A0A5N5HZ86</accession>
<comment type="caution">
    <text evidence="1">The sequence shown here is derived from an EMBL/GenBank/DDBJ whole genome shotgun (WGS) entry which is preliminary data.</text>
</comment>
<evidence type="ECO:0000313" key="1">
    <source>
        <dbReference type="EMBL" id="KAB2632939.1"/>
    </source>
</evidence>
<dbReference type="Proteomes" id="UP000327157">
    <property type="component" value="Chromosome 6"/>
</dbReference>
<proteinExistence type="predicted"/>
<gene>
    <name evidence="1" type="ORF">D8674_029186</name>
</gene>
<reference evidence="1 2" key="1">
    <citation type="submission" date="2019-09" db="EMBL/GenBank/DDBJ databases">
        <authorList>
            <person name="Ou C."/>
        </authorList>
    </citation>
    <scope>NUCLEOTIDE SEQUENCE [LARGE SCALE GENOMIC DNA]</scope>
    <source>
        <strain evidence="1">S2</strain>
        <tissue evidence="1">Leaf</tissue>
    </source>
</reference>
<dbReference type="AlphaFoldDB" id="A0A5N5HZ86"/>
<name>A0A5N5HZ86_9ROSA</name>
<reference evidence="2" key="2">
    <citation type="submission" date="2019-10" db="EMBL/GenBank/DDBJ databases">
        <title>A de novo genome assembly of a pear dwarfing rootstock.</title>
        <authorList>
            <person name="Wang F."/>
            <person name="Wang J."/>
            <person name="Li S."/>
            <person name="Zhang Y."/>
            <person name="Fang M."/>
            <person name="Ma L."/>
            <person name="Zhao Y."/>
            <person name="Jiang S."/>
        </authorList>
    </citation>
    <scope>NUCLEOTIDE SEQUENCE [LARGE SCALE GENOMIC DNA]</scope>
</reference>
<sequence>MWLSVMVVYYKKCVQHNDATLIITTLAKLDDDEEEDTEERADGGYVVNASYVLAPSLGDDRGEGVSFMDGIREKVEG</sequence>
<evidence type="ECO:0000313" key="2">
    <source>
        <dbReference type="Proteomes" id="UP000327157"/>
    </source>
</evidence>
<organism evidence="1 2">
    <name type="scientific">Pyrus ussuriensis x Pyrus communis</name>
    <dbReference type="NCBI Taxonomy" id="2448454"/>
    <lineage>
        <taxon>Eukaryota</taxon>
        <taxon>Viridiplantae</taxon>
        <taxon>Streptophyta</taxon>
        <taxon>Embryophyta</taxon>
        <taxon>Tracheophyta</taxon>
        <taxon>Spermatophyta</taxon>
        <taxon>Magnoliopsida</taxon>
        <taxon>eudicotyledons</taxon>
        <taxon>Gunneridae</taxon>
        <taxon>Pentapetalae</taxon>
        <taxon>rosids</taxon>
        <taxon>fabids</taxon>
        <taxon>Rosales</taxon>
        <taxon>Rosaceae</taxon>
        <taxon>Amygdaloideae</taxon>
        <taxon>Maleae</taxon>
        <taxon>Pyrus</taxon>
    </lineage>
</organism>